<accession>A0AAD8A657</accession>
<feature type="non-terminal residue" evidence="1">
    <location>
        <position position="1"/>
    </location>
</feature>
<dbReference type="EMBL" id="JASPKZ010003449">
    <property type="protein sequence ID" value="KAJ9593285.1"/>
    <property type="molecule type" value="Genomic_DNA"/>
</dbReference>
<proteinExistence type="predicted"/>
<name>A0AAD8A657_DIPPU</name>
<organism evidence="1 2">
    <name type="scientific">Diploptera punctata</name>
    <name type="common">Pacific beetle cockroach</name>
    <dbReference type="NCBI Taxonomy" id="6984"/>
    <lineage>
        <taxon>Eukaryota</taxon>
        <taxon>Metazoa</taxon>
        <taxon>Ecdysozoa</taxon>
        <taxon>Arthropoda</taxon>
        <taxon>Hexapoda</taxon>
        <taxon>Insecta</taxon>
        <taxon>Pterygota</taxon>
        <taxon>Neoptera</taxon>
        <taxon>Polyneoptera</taxon>
        <taxon>Dictyoptera</taxon>
        <taxon>Blattodea</taxon>
        <taxon>Blaberoidea</taxon>
        <taxon>Blaberidae</taxon>
        <taxon>Diplopterinae</taxon>
        <taxon>Diploptera</taxon>
    </lineage>
</organism>
<evidence type="ECO:0000313" key="2">
    <source>
        <dbReference type="Proteomes" id="UP001233999"/>
    </source>
</evidence>
<sequence length="85" mass="9897">CIRESPKATSWETCRIICLYIRKKKNLSKGCNSLVVFDGNLSIVFLSLFPTDVRSRLKWFIFINVQRKWLQHSSQHKATMPGVLL</sequence>
<dbReference type="AlphaFoldDB" id="A0AAD8A657"/>
<gene>
    <name evidence="1" type="ORF">L9F63_015160</name>
</gene>
<protein>
    <submittedName>
        <fullName evidence="1">Uncharacterized protein</fullName>
    </submittedName>
</protein>
<feature type="non-terminal residue" evidence="1">
    <location>
        <position position="85"/>
    </location>
</feature>
<keyword evidence="2" id="KW-1185">Reference proteome</keyword>
<reference evidence="1" key="1">
    <citation type="journal article" date="2023" name="IScience">
        <title>Live-bearing cockroach genome reveals convergent evolutionary mechanisms linked to viviparity in insects and beyond.</title>
        <authorList>
            <person name="Fouks B."/>
            <person name="Harrison M.C."/>
            <person name="Mikhailova A.A."/>
            <person name="Marchal E."/>
            <person name="English S."/>
            <person name="Carruthers M."/>
            <person name="Jennings E.C."/>
            <person name="Chiamaka E.L."/>
            <person name="Frigard R.A."/>
            <person name="Pippel M."/>
            <person name="Attardo G.M."/>
            <person name="Benoit J.B."/>
            <person name="Bornberg-Bauer E."/>
            <person name="Tobe S.S."/>
        </authorList>
    </citation>
    <scope>NUCLEOTIDE SEQUENCE</scope>
    <source>
        <strain evidence="1">Stay&amp;Tobe</strain>
    </source>
</reference>
<evidence type="ECO:0000313" key="1">
    <source>
        <dbReference type="EMBL" id="KAJ9593285.1"/>
    </source>
</evidence>
<reference evidence="1" key="2">
    <citation type="submission" date="2023-05" db="EMBL/GenBank/DDBJ databases">
        <authorList>
            <person name="Fouks B."/>
        </authorList>
    </citation>
    <scope>NUCLEOTIDE SEQUENCE</scope>
    <source>
        <strain evidence="1">Stay&amp;Tobe</strain>
        <tissue evidence="1">Testes</tissue>
    </source>
</reference>
<dbReference type="Proteomes" id="UP001233999">
    <property type="component" value="Unassembled WGS sequence"/>
</dbReference>
<comment type="caution">
    <text evidence="1">The sequence shown here is derived from an EMBL/GenBank/DDBJ whole genome shotgun (WGS) entry which is preliminary data.</text>
</comment>